<name>A0A9E7A1N1_9FLAO</name>
<protein>
    <submittedName>
        <fullName evidence="1">Uncharacterized protein</fullName>
    </submittedName>
</protein>
<dbReference type="EMBL" id="CP094358">
    <property type="protein sequence ID" value="UOB19372.1"/>
    <property type="molecule type" value="Genomic_DNA"/>
</dbReference>
<accession>A0A9E7A1N1</accession>
<organism evidence="1 2">
    <name type="scientific">Abyssalbus ytuae</name>
    <dbReference type="NCBI Taxonomy" id="2926907"/>
    <lineage>
        <taxon>Bacteria</taxon>
        <taxon>Pseudomonadati</taxon>
        <taxon>Bacteroidota</taxon>
        <taxon>Flavobacteriia</taxon>
        <taxon>Flavobacteriales</taxon>
        <taxon>Flavobacteriaceae</taxon>
        <taxon>Abyssalbus</taxon>
    </lineage>
</organism>
<proteinExistence type="predicted"/>
<evidence type="ECO:0000313" key="2">
    <source>
        <dbReference type="Proteomes" id="UP000831290"/>
    </source>
</evidence>
<dbReference type="AlphaFoldDB" id="A0A9E7A1N1"/>
<dbReference type="RefSeq" id="WP_255845988.1">
    <property type="nucleotide sequence ID" value="NZ_CP094358.1"/>
</dbReference>
<dbReference type="Proteomes" id="UP000831290">
    <property type="component" value="Chromosome"/>
</dbReference>
<reference evidence="1" key="1">
    <citation type="submission" date="2022-03" db="EMBL/GenBank/DDBJ databases">
        <title>Description of Abyssus ytuae gen. nov., sp. nov., a novel member of the family Flavobacteriaceae isolated from the sediment of Mariana Trench.</title>
        <authorList>
            <person name="Zhang J."/>
            <person name="Xu X."/>
        </authorList>
    </citation>
    <scope>NUCLEOTIDE SEQUENCE</scope>
    <source>
        <strain evidence="1">MT3330</strain>
    </source>
</reference>
<keyword evidence="2" id="KW-1185">Reference proteome</keyword>
<sequence length="177" mass="20827">MSFKTELIPDEDFVFRQVTPRDREGPNGKRRRFPNETHFQLRKNEEGLSVNWSKYIDVEKNYILIALTKNQEKGTFQNHTAYKIFKYPVSFLRSIEKIEDVIHTPKFNGDPAPIGKPNNQSHSDVVYENDVEIFVKLMDFCEDEYDSAYCNFEVNSINDKIEELKALLNDTPYHRLA</sequence>
<dbReference type="KEGG" id="fbm:MQE35_08745"/>
<gene>
    <name evidence="1" type="ORF">MQE35_08745</name>
</gene>
<evidence type="ECO:0000313" key="1">
    <source>
        <dbReference type="EMBL" id="UOB19372.1"/>
    </source>
</evidence>